<dbReference type="OrthoDB" id="9767470at2"/>
<evidence type="ECO:0000256" key="1">
    <source>
        <dbReference type="SAM" id="Coils"/>
    </source>
</evidence>
<reference evidence="3 4" key="1">
    <citation type="submission" date="2015-04" db="EMBL/GenBank/DDBJ databases">
        <title>Complete Sequence for the Genome of the Thioalkalivibrio versutus D301.</title>
        <authorList>
            <person name="Mu T."/>
            <person name="Zhou J."/>
            <person name="Xu X."/>
        </authorList>
    </citation>
    <scope>NUCLEOTIDE SEQUENCE [LARGE SCALE GENOMIC DNA]</scope>
    <source>
        <strain evidence="3 4">D301</strain>
    </source>
</reference>
<keyword evidence="2" id="KW-1133">Transmembrane helix</keyword>
<dbReference type="InterPro" id="IPR021830">
    <property type="entry name" value="DUF3422"/>
</dbReference>
<name>A0A0G3G0N0_9GAMM</name>
<dbReference type="Pfam" id="PF11902">
    <property type="entry name" value="DUF3422"/>
    <property type="match status" value="1"/>
</dbReference>
<dbReference type="EMBL" id="CP011367">
    <property type="protein sequence ID" value="AKJ94740.1"/>
    <property type="molecule type" value="Genomic_DNA"/>
</dbReference>
<feature type="transmembrane region" description="Helical" evidence="2">
    <location>
        <begin position="406"/>
        <end position="426"/>
    </location>
</feature>
<dbReference type="STRING" id="106634.TVD_04850"/>
<accession>A0A0G3G0N0</accession>
<proteinExistence type="predicted"/>
<dbReference type="KEGG" id="tvr:TVD_04850"/>
<keyword evidence="2" id="KW-0472">Membrane</keyword>
<keyword evidence="2" id="KW-0812">Transmembrane</keyword>
<evidence type="ECO:0000256" key="2">
    <source>
        <dbReference type="SAM" id="Phobius"/>
    </source>
</evidence>
<evidence type="ECO:0000313" key="3">
    <source>
        <dbReference type="EMBL" id="AKJ94740.1"/>
    </source>
</evidence>
<dbReference type="PATRIC" id="fig|106634.4.peg.988"/>
<sequence length="442" mass="49846">MNESPSLPPSHPLREAIHDEVHARFYEPLDAPARASWLALLSPRDSIDRERELVAELCRSFGREEPPPEKNFFACDLGPFRLRWERHNEFSTWSFFVTGEAFSDPFADPAINRVPADWLSELPGSTIAAIHLALESRDMPERSFEQLEAVFAPHPIVGNGVAGGDGLVWTDFRVHDDGFSRFLVRDVDLTRREAGRIAQRLFELETYRLLALLALPLVRELMPELDELEGRLNDINDEMAGITEQFAASDREQQLLAVLSDLASDVERLSSYAGSRFHASRAYASLVSRGAEELRTKRMPGLQTLCEYLGWRMDPAMGTCASQAERLEVLSTRIHRTGSLLRTRVDVALERQNRDLLSSMNRRADLQLRLQRTVEGLSVVVISYYLTSLVAYLLRGLDEVVALQLPVNMAIGMAVPVVVAGVWLSLRLMRTRIERKVRRGGG</sequence>
<dbReference type="AlphaFoldDB" id="A0A0G3G0N0"/>
<organism evidence="3 4">
    <name type="scientific">Thioalkalivibrio versutus</name>
    <dbReference type="NCBI Taxonomy" id="106634"/>
    <lineage>
        <taxon>Bacteria</taxon>
        <taxon>Pseudomonadati</taxon>
        <taxon>Pseudomonadota</taxon>
        <taxon>Gammaproteobacteria</taxon>
        <taxon>Chromatiales</taxon>
        <taxon>Ectothiorhodospiraceae</taxon>
        <taxon>Thioalkalivibrio</taxon>
    </lineage>
</organism>
<keyword evidence="4" id="KW-1185">Reference proteome</keyword>
<evidence type="ECO:0000313" key="4">
    <source>
        <dbReference type="Proteomes" id="UP000064201"/>
    </source>
</evidence>
<dbReference type="RefSeq" id="WP_047250953.1">
    <property type="nucleotide sequence ID" value="NZ_CP011367.1"/>
</dbReference>
<protein>
    <submittedName>
        <fullName evidence="3">Membrane protein</fullName>
    </submittedName>
</protein>
<dbReference type="Proteomes" id="UP000064201">
    <property type="component" value="Chromosome"/>
</dbReference>
<keyword evidence="1" id="KW-0175">Coiled coil</keyword>
<feature type="coiled-coil region" evidence="1">
    <location>
        <begin position="218"/>
        <end position="245"/>
    </location>
</feature>
<gene>
    <name evidence="3" type="ORF">TVD_04850</name>
</gene>